<dbReference type="InterPro" id="IPR036959">
    <property type="entry name" value="Peptidase_C12_UCH_sf"/>
</dbReference>
<dbReference type="EC" id="3.4.19.12" evidence="8"/>
<dbReference type="PROSITE" id="PS52048">
    <property type="entry name" value="UCH_DOMAIN"/>
    <property type="match status" value="1"/>
</dbReference>
<evidence type="ECO:0000256" key="4">
    <source>
        <dbReference type="ARBA" id="ARBA00022786"/>
    </source>
</evidence>
<dbReference type="EMBL" id="CP054545">
    <property type="protein sequence ID" value="QSL66781.1"/>
    <property type="molecule type" value="Genomic_DNA"/>
</dbReference>
<dbReference type="GO" id="GO:0005737">
    <property type="term" value="C:cytoplasm"/>
    <property type="evidence" value="ECO:0007669"/>
    <property type="project" value="TreeGrafter"/>
</dbReference>
<comment type="similarity">
    <text evidence="2 7 8">Belongs to the peptidase C12 family.</text>
</comment>
<feature type="site" description="Transition state stabilizer" evidence="7">
    <location>
        <position position="85"/>
    </location>
</feature>
<keyword evidence="6 7" id="KW-0788">Thiol protease</keyword>
<evidence type="ECO:0000313" key="11">
    <source>
        <dbReference type="Proteomes" id="UP000663699"/>
    </source>
</evidence>
<organism evidence="10 11">
    <name type="scientific">Pneumocystis wakefieldiae</name>
    <dbReference type="NCBI Taxonomy" id="38082"/>
    <lineage>
        <taxon>Eukaryota</taxon>
        <taxon>Fungi</taxon>
        <taxon>Dikarya</taxon>
        <taxon>Ascomycota</taxon>
        <taxon>Taphrinomycotina</taxon>
        <taxon>Pneumocystomycetes</taxon>
        <taxon>Pneumocystaceae</taxon>
        <taxon>Pneumocystis</taxon>
    </lineage>
</organism>
<name>A0A899FYA8_9ASCO</name>
<feature type="active site" description="Proton donor" evidence="7">
    <location>
        <position position="159"/>
    </location>
</feature>
<dbReference type="PANTHER" id="PTHR10589">
    <property type="entry name" value="UBIQUITIN CARBOXYL-TERMINAL HYDROLASE"/>
    <property type="match status" value="1"/>
</dbReference>
<dbReference type="Proteomes" id="UP000663699">
    <property type="component" value="Chromosome 14"/>
</dbReference>
<feature type="domain" description="UCH catalytic" evidence="9">
    <location>
        <begin position="3"/>
        <end position="223"/>
    </location>
</feature>
<dbReference type="Gene3D" id="3.40.532.10">
    <property type="entry name" value="Peptidase C12, ubiquitin carboxyl-terminal hydrolase"/>
    <property type="match status" value="1"/>
</dbReference>
<dbReference type="GO" id="GO:0016579">
    <property type="term" value="P:protein deubiquitination"/>
    <property type="evidence" value="ECO:0007669"/>
    <property type="project" value="TreeGrafter"/>
</dbReference>
<accession>A0A899FYA8</accession>
<dbReference type="OrthoDB" id="427186at2759"/>
<dbReference type="PANTHER" id="PTHR10589:SF17">
    <property type="entry name" value="UBIQUITIN CARBOXYL-TERMINAL HYDROLASE"/>
    <property type="match status" value="1"/>
</dbReference>
<dbReference type="InterPro" id="IPR001578">
    <property type="entry name" value="Peptidase_C12_UCH"/>
</dbReference>
<evidence type="ECO:0000256" key="5">
    <source>
        <dbReference type="ARBA" id="ARBA00022801"/>
    </source>
</evidence>
<dbReference type="Pfam" id="PF01088">
    <property type="entry name" value="Peptidase_C12"/>
    <property type="match status" value="1"/>
</dbReference>
<feature type="active site" description="Nucleophile" evidence="7">
    <location>
        <position position="91"/>
    </location>
</feature>
<keyword evidence="4 7" id="KW-0833">Ubl conjugation pathway</keyword>
<dbReference type="GO" id="GO:0004843">
    <property type="term" value="F:cysteine-type deubiquitinase activity"/>
    <property type="evidence" value="ECO:0007669"/>
    <property type="project" value="UniProtKB-UniRule"/>
</dbReference>
<keyword evidence="11" id="KW-1185">Reference proteome</keyword>
<protein>
    <recommendedName>
        <fullName evidence="8">Ubiquitin carboxyl-terminal hydrolase</fullName>
        <ecNumber evidence="8">3.4.19.12</ecNumber>
    </recommendedName>
</protein>
<sequence length="227" mass="25929">MDSWIPLECNPFILTQYIWELGISKDLEFHDVFTLEDEEMLESIPRPVYALLFVFPVKESDQNGTCIKTEETFIKNQENIIWFEQTVKNSCGAIALLHATTNGDTKDFILPNTLLANILEKIKYPGPFSLSDMIEFSQLKTIHERETMPPDPSENTSLHYICFVKSSVNGHLYELDGRNPLGPIDHGPLNDSDILGDQSIRIIKSYINNREKEIQFSLCALAHLKLP</sequence>
<evidence type="ECO:0000256" key="3">
    <source>
        <dbReference type="ARBA" id="ARBA00022670"/>
    </source>
</evidence>
<reference evidence="10" key="1">
    <citation type="submission" date="2020-06" db="EMBL/GenBank/DDBJ databases">
        <title>Genomes of multiple members of Pneumocystis genus reveal paths to human pathogen Pneumocystis jirovecii.</title>
        <authorList>
            <person name="Cisse O.H."/>
            <person name="Ma L."/>
            <person name="Dekker J."/>
            <person name="Khil P."/>
            <person name="Jo J."/>
            <person name="Brenchley J."/>
            <person name="Blair R."/>
            <person name="Pahar B."/>
            <person name="Chabe M."/>
            <person name="Van Rompay K.A."/>
            <person name="Keesler R."/>
            <person name="Sukura A."/>
            <person name="Hirsch V."/>
            <person name="Kutty G."/>
            <person name="Liu Y."/>
            <person name="Peng L."/>
            <person name="Chen J."/>
            <person name="Song J."/>
            <person name="Weissenbacher-Lang C."/>
            <person name="Xu J."/>
            <person name="Upham N.S."/>
            <person name="Stajich J.E."/>
            <person name="Cuomo C.A."/>
            <person name="Cushion M.T."/>
            <person name="Kovacs J.A."/>
        </authorList>
    </citation>
    <scope>NUCLEOTIDE SEQUENCE</scope>
    <source>
        <strain evidence="10">2A</strain>
    </source>
</reference>
<keyword evidence="3 7" id="KW-0645">Protease</keyword>
<gene>
    <name evidence="10" type="ORF">MERGE_001167</name>
</gene>
<evidence type="ECO:0000256" key="8">
    <source>
        <dbReference type="RuleBase" id="RU361215"/>
    </source>
</evidence>
<keyword evidence="5 7" id="KW-0378">Hydrolase</keyword>
<evidence type="ECO:0000259" key="9">
    <source>
        <dbReference type="PROSITE" id="PS52048"/>
    </source>
</evidence>
<evidence type="ECO:0000256" key="1">
    <source>
        <dbReference type="ARBA" id="ARBA00000707"/>
    </source>
</evidence>
<dbReference type="InterPro" id="IPR038765">
    <property type="entry name" value="Papain-like_cys_pep_sf"/>
</dbReference>
<dbReference type="GO" id="GO:0006511">
    <property type="term" value="P:ubiquitin-dependent protein catabolic process"/>
    <property type="evidence" value="ECO:0007669"/>
    <property type="project" value="UniProtKB-UniRule"/>
</dbReference>
<comment type="catalytic activity">
    <reaction evidence="1 7 8">
        <text>Thiol-dependent hydrolysis of ester, thioester, amide, peptide and isopeptide bonds formed by the C-terminal Gly of ubiquitin (a 76-residue protein attached to proteins as an intracellular targeting signal).</text>
        <dbReference type="EC" id="3.4.19.12"/>
    </reaction>
</comment>
<evidence type="ECO:0000256" key="7">
    <source>
        <dbReference type="PROSITE-ProRule" id="PRU01393"/>
    </source>
</evidence>
<dbReference type="SUPFAM" id="SSF54001">
    <property type="entry name" value="Cysteine proteinases"/>
    <property type="match status" value="1"/>
</dbReference>
<feature type="site" description="Important for enzyme activity" evidence="7">
    <location>
        <position position="176"/>
    </location>
</feature>
<proteinExistence type="inferred from homology"/>
<dbReference type="PRINTS" id="PR00707">
    <property type="entry name" value="UBCTHYDRLASE"/>
</dbReference>
<dbReference type="AlphaFoldDB" id="A0A899FYA8"/>
<evidence type="ECO:0000256" key="2">
    <source>
        <dbReference type="ARBA" id="ARBA00009326"/>
    </source>
</evidence>
<evidence type="ECO:0000313" key="10">
    <source>
        <dbReference type="EMBL" id="QSL66781.1"/>
    </source>
</evidence>
<evidence type="ECO:0000256" key="6">
    <source>
        <dbReference type="ARBA" id="ARBA00022807"/>
    </source>
</evidence>